<dbReference type="PANTHER" id="PTHR30111">
    <property type="entry name" value="33 KDA CHAPERONIN"/>
    <property type="match status" value="1"/>
</dbReference>
<evidence type="ECO:0000256" key="6">
    <source>
        <dbReference type="HAMAP-Rule" id="MF_00117"/>
    </source>
</evidence>
<evidence type="ECO:0000313" key="8">
    <source>
        <dbReference type="Proteomes" id="UP000184526"/>
    </source>
</evidence>
<dbReference type="GO" id="GO:0005737">
    <property type="term" value="C:cytoplasm"/>
    <property type="evidence" value="ECO:0007669"/>
    <property type="project" value="UniProtKB-SubCell"/>
</dbReference>
<name>A0A1M5VSW6_9CLOT</name>
<evidence type="ECO:0000256" key="5">
    <source>
        <dbReference type="ARBA" id="ARBA00023284"/>
    </source>
</evidence>
<keyword evidence="5 6" id="KW-0676">Redox-active center</keyword>
<keyword evidence="4 6" id="KW-0143">Chaperone</keyword>
<dbReference type="EMBL" id="FQXP01000005">
    <property type="protein sequence ID" value="SHH78084.1"/>
    <property type="molecule type" value="Genomic_DNA"/>
</dbReference>
<sequence>MSDKLIRATAHSGDVRITVAITTEMVNEATKIHGCTPTAAAALGRMLTAGSIMGSMMKSEKDKLTLKIDGGGEAKGVVVTASSDASVKGFIGNPRVELPTNEKGKLDVGGAIGKDGSLIVIRDMGLKEPYVGHSPIYTGEIGDDLAYYYTVSEQIPTAVGVGVLVDVDHSIKASGGLIIQMMPGAPEGLADIITFRLEENPPITKLISEGKTVEDILNLYFDDMDLKLYDTVVPQYLCDCKREKVEKALISLGKQELESIHKDGKTESIQCQFCGRKYDFTPEDLLEIINNL</sequence>
<proteinExistence type="inferred from homology"/>
<organism evidence="7 8">
    <name type="scientific">Clostridium collagenovorans DSM 3089</name>
    <dbReference type="NCBI Taxonomy" id="1121306"/>
    <lineage>
        <taxon>Bacteria</taxon>
        <taxon>Bacillati</taxon>
        <taxon>Bacillota</taxon>
        <taxon>Clostridia</taxon>
        <taxon>Eubacteriales</taxon>
        <taxon>Clostridiaceae</taxon>
        <taxon>Clostridium</taxon>
    </lineage>
</organism>
<keyword evidence="3 6" id="KW-1015">Disulfide bond</keyword>
<evidence type="ECO:0000313" key="7">
    <source>
        <dbReference type="EMBL" id="SHH78084.1"/>
    </source>
</evidence>
<dbReference type="SUPFAM" id="SSF64397">
    <property type="entry name" value="Hsp33 domain"/>
    <property type="match status" value="1"/>
</dbReference>
<dbReference type="Proteomes" id="UP000184526">
    <property type="component" value="Unassembled WGS sequence"/>
</dbReference>
<dbReference type="NCBIfam" id="NF001033">
    <property type="entry name" value="PRK00114.1"/>
    <property type="match status" value="1"/>
</dbReference>
<gene>
    <name evidence="6" type="primary">hslO</name>
    <name evidence="7" type="ORF">SAMN02745196_01330</name>
</gene>
<dbReference type="RefSeq" id="WP_072831251.1">
    <property type="nucleotide sequence ID" value="NZ_FQXP01000005.1"/>
</dbReference>
<dbReference type="GO" id="GO:0042026">
    <property type="term" value="P:protein refolding"/>
    <property type="evidence" value="ECO:0007669"/>
    <property type="project" value="TreeGrafter"/>
</dbReference>
<comment type="function">
    <text evidence="6">Redox regulated molecular chaperone. Protects both thermally unfolding and oxidatively damaged proteins from irreversible aggregation. Plays an important role in the bacterial defense system toward oxidative stress.</text>
</comment>
<evidence type="ECO:0000256" key="4">
    <source>
        <dbReference type="ARBA" id="ARBA00023186"/>
    </source>
</evidence>
<dbReference type="HAMAP" id="MF_00117">
    <property type="entry name" value="HslO"/>
    <property type="match status" value="1"/>
</dbReference>
<dbReference type="GO" id="GO:0044183">
    <property type="term" value="F:protein folding chaperone"/>
    <property type="evidence" value="ECO:0007669"/>
    <property type="project" value="TreeGrafter"/>
</dbReference>
<protein>
    <recommendedName>
        <fullName evidence="6">33 kDa chaperonin</fullName>
    </recommendedName>
    <alternativeName>
        <fullName evidence="6">Heat shock protein 33 homolog</fullName>
        <shortName evidence="6">HSP33</shortName>
    </alternativeName>
</protein>
<keyword evidence="1 6" id="KW-0963">Cytoplasm</keyword>
<comment type="subcellular location">
    <subcellularLocation>
        <location evidence="6">Cytoplasm</location>
    </subcellularLocation>
</comment>
<evidence type="ECO:0000256" key="2">
    <source>
        <dbReference type="ARBA" id="ARBA00022833"/>
    </source>
</evidence>
<dbReference type="Pfam" id="PF01430">
    <property type="entry name" value="HSP33"/>
    <property type="match status" value="1"/>
</dbReference>
<dbReference type="AlphaFoldDB" id="A0A1M5VSW6"/>
<comment type="similarity">
    <text evidence="6">Belongs to the HSP33 family.</text>
</comment>
<keyword evidence="8" id="KW-1185">Reference proteome</keyword>
<dbReference type="STRING" id="1121306.SAMN02745196_01330"/>
<evidence type="ECO:0000256" key="3">
    <source>
        <dbReference type="ARBA" id="ARBA00023157"/>
    </source>
</evidence>
<dbReference type="Gene3D" id="3.55.30.10">
    <property type="entry name" value="Hsp33 domain"/>
    <property type="match status" value="1"/>
</dbReference>
<accession>A0A1M5VSW6</accession>
<comment type="PTM">
    <text evidence="6">Under oxidizing conditions two disulfide bonds are formed involving the reactive cysteines. Under reducing conditions zinc is bound to the reactive cysteines and the protein is inactive.</text>
</comment>
<keyword evidence="2 6" id="KW-0862">Zinc</keyword>
<evidence type="ECO:0000256" key="1">
    <source>
        <dbReference type="ARBA" id="ARBA00022490"/>
    </source>
</evidence>
<dbReference type="Gene3D" id="3.90.1280.10">
    <property type="entry name" value="HSP33 redox switch-like"/>
    <property type="match status" value="1"/>
</dbReference>
<dbReference type="InterPro" id="IPR016154">
    <property type="entry name" value="Heat_shock_Hsp33_C"/>
</dbReference>
<dbReference type="InterPro" id="IPR000397">
    <property type="entry name" value="Heat_shock_Hsp33"/>
</dbReference>
<dbReference type="CDD" id="cd00498">
    <property type="entry name" value="Hsp33"/>
    <property type="match status" value="1"/>
</dbReference>
<dbReference type="InterPro" id="IPR016153">
    <property type="entry name" value="Heat_shock_Hsp33_N"/>
</dbReference>
<dbReference type="SUPFAM" id="SSF118352">
    <property type="entry name" value="HSP33 redox switch-like"/>
    <property type="match status" value="1"/>
</dbReference>
<dbReference type="OrthoDB" id="9776534at2"/>
<feature type="disulfide bond" description="Redox-active" evidence="6">
    <location>
        <begin position="271"/>
        <end position="274"/>
    </location>
</feature>
<reference evidence="7 8" key="1">
    <citation type="submission" date="2016-11" db="EMBL/GenBank/DDBJ databases">
        <authorList>
            <person name="Jaros S."/>
            <person name="Januszkiewicz K."/>
            <person name="Wedrychowicz H."/>
        </authorList>
    </citation>
    <scope>NUCLEOTIDE SEQUENCE [LARGE SCALE GENOMIC DNA]</scope>
    <source>
        <strain evidence="7 8">DSM 3089</strain>
    </source>
</reference>
<feature type="disulfide bond" description="Redox-active" evidence="6">
    <location>
        <begin position="238"/>
        <end position="240"/>
    </location>
</feature>
<dbReference type="PIRSF" id="PIRSF005261">
    <property type="entry name" value="Heat_shock_Hsp33"/>
    <property type="match status" value="1"/>
</dbReference>
<dbReference type="GO" id="GO:0051082">
    <property type="term" value="F:unfolded protein binding"/>
    <property type="evidence" value="ECO:0007669"/>
    <property type="project" value="UniProtKB-UniRule"/>
</dbReference>
<dbReference type="PANTHER" id="PTHR30111:SF1">
    <property type="entry name" value="33 KDA CHAPERONIN"/>
    <property type="match status" value="1"/>
</dbReference>